<comment type="caution">
    <text evidence="1">The sequence shown here is derived from an EMBL/GenBank/DDBJ whole genome shotgun (WGS) entry which is preliminary data.</text>
</comment>
<name>A0ABV3T5Q5_9ACTN</name>
<reference evidence="1 2" key="1">
    <citation type="submission" date="2024-07" db="EMBL/GenBank/DDBJ databases">
        <authorList>
            <person name="Lee S."/>
            <person name="Kang M."/>
        </authorList>
    </citation>
    <scope>NUCLEOTIDE SEQUENCE [LARGE SCALE GENOMIC DNA]</scope>
    <source>
        <strain evidence="1 2">DS6</strain>
    </source>
</reference>
<dbReference type="Gene3D" id="3.20.20.370">
    <property type="entry name" value="Glycoside hydrolase/deacetylase"/>
    <property type="match status" value="1"/>
</dbReference>
<gene>
    <name evidence="1" type="ORF">AB3X52_18225</name>
</gene>
<dbReference type="PANTHER" id="PTHR30292:SF0">
    <property type="entry name" value="5-OXOPROLINASE SUBUNIT A"/>
    <property type="match status" value="1"/>
</dbReference>
<dbReference type="InterPro" id="IPR005501">
    <property type="entry name" value="LamB/YcsF/PxpA-like"/>
</dbReference>
<dbReference type="GO" id="GO:0017168">
    <property type="term" value="F:5-oxoprolinase (ATP-hydrolyzing) activity"/>
    <property type="evidence" value="ECO:0007669"/>
    <property type="project" value="UniProtKB-EC"/>
</dbReference>
<dbReference type="Proteomes" id="UP001556631">
    <property type="component" value="Unassembled WGS sequence"/>
</dbReference>
<proteinExistence type="predicted"/>
<organism evidence="1 2">
    <name type="scientific">Nocardioides eburneus</name>
    <dbReference type="NCBI Taxonomy" id="3231482"/>
    <lineage>
        <taxon>Bacteria</taxon>
        <taxon>Bacillati</taxon>
        <taxon>Actinomycetota</taxon>
        <taxon>Actinomycetes</taxon>
        <taxon>Propionibacteriales</taxon>
        <taxon>Nocardioidaceae</taxon>
        <taxon>Nocardioides</taxon>
    </lineage>
</organism>
<dbReference type="EMBL" id="JBFPJR010000048">
    <property type="protein sequence ID" value="MEX0429558.1"/>
    <property type="molecule type" value="Genomic_DNA"/>
</dbReference>
<sequence length="240" mass="24948">MTERHADPPADQVVDLNADLGEEVTDDAALLAVVTSANVACGYHAGTLAIMRAVCAEAARLGVAVGAQVSYADRPNFGRVELDVAADTLREQVADQVGTLAGIAVAEGTAVTYVKPHGALYHRTRTDAVQARAVLDGSGSLPVLGMPGELLTAATAAGRRTWLEGFPDRAYDGDRLRPRDQPGALVEDEADIVAHALDLAPRVASLCLHGDSPGAVAHAAAVRRALEEAGWRLRSFAGGD</sequence>
<evidence type="ECO:0000313" key="1">
    <source>
        <dbReference type="EMBL" id="MEX0429558.1"/>
    </source>
</evidence>
<evidence type="ECO:0000313" key="2">
    <source>
        <dbReference type="Proteomes" id="UP001556631"/>
    </source>
</evidence>
<dbReference type="SUPFAM" id="SSF88713">
    <property type="entry name" value="Glycoside hydrolase/deacetylase"/>
    <property type="match status" value="1"/>
</dbReference>
<dbReference type="RefSeq" id="WP_367995523.1">
    <property type="nucleotide sequence ID" value="NZ_JBFPJR010000048.1"/>
</dbReference>
<accession>A0ABV3T5Q5</accession>
<dbReference type="InterPro" id="IPR011330">
    <property type="entry name" value="Glyco_hydro/deAcase_b/a-brl"/>
</dbReference>
<dbReference type="PANTHER" id="PTHR30292">
    <property type="entry name" value="UNCHARACTERIZED PROTEIN YBGL-RELATED"/>
    <property type="match status" value="1"/>
</dbReference>
<dbReference type="EC" id="3.5.2.9" evidence="1"/>
<protein>
    <submittedName>
        <fullName evidence="1">5-oxoprolinase subunit PxpA</fullName>
        <ecNumber evidence="1">3.5.2.9</ecNumber>
    </submittedName>
</protein>
<keyword evidence="2" id="KW-1185">Reference proteome</keyword>
<keyword evidence="1" id="KW-0378">Hydrolase</keyword>
<dbReference type="Pfam" id="PF03746">
    <property type="entry name" value="LamB_YcsF"/>
    <property type="match status" value="1"/>
</dbReference>